<feature type="chain" id="PRO_5004579858" evidence="1">
    <location>
        <begin position="17"/>
        <end position="182"/>
    </location>
</feature>
<dbReference type="Proteomes" id="UP000053780">
    <property type="component" value="Unassembled WGS sequence"/>
</dbReference>
<sequence>MLFLLVRHLTIIKASSFEQYIERIEDNTKYIESLNKTNQVNINFHNSKINKSCNDLNINNIEILSTTKNQRKMLVFSELYNQGILKCILFNKKSTLRQNYQNNVFCNTILDKLNKNIFEALKPQLLDLDINMRMKIFYFSSYETIYFLEFINNFLDLFHDEFKDSIKVKRLRSSIFFSILKR</sequence>
<dbReference type="AlphaFoldDB" id="T0LA00"/>
<evidence type="ECO:0000313" key="3">
    <source>
        <dbReference type="Proteomes" id="UP000053780"/>
    </source>
</evidence>
<evidence type="ECO:0000313" key="2">
    <source>
        <dbReference type="EMBL" id="EQB61248.1"/>
    </source>
</evidence>
<dbReference type="EMBL" id="KE647164">
    <property type="protein sequence ID" value="EQB61248.1"/>
    <property type="molecule type" value="Genomic_DNA"/>
</dbReference>
<gene>
    <name evidence="2" type="ORF">NAPIS_ORF01229</name>
</gene>
<feature type="signal peptide" evidence="1">
    <location>
        <begin position="1"/>
        <end position="16"/>
    </location>
</feature>
<keyword evidence="1" id="KW-0732">Signal</keyword>
<accession>T0LA00</accession>
<keyword evidence="3" id="KW-1185">Reference proteome</keyword>
<dbReference type="VEuPathDB" id="MicrosporidiaDB:NAPIS_ORF01229"/>
<dbReference type="HOGENOM" id="CLU_1482399_0_0_1"/>
<name>T0LA00_9MICR</name>
<proteinExistence type="predicted"/>
<evidence type="ECO:0000256" key="1">
    <source>
        <dbReference type="SAM" id="SignalP"/>
    </source>
</evidence>
<protein>
    <submittedName>
        <fullName evidence="2">Uncharacterized protein</fullName>
    </submittedName>
</protein>
<organism evidence="2 3">
    <name type="scientific">Vairimorpha apis BRL 01</name>
    <dbReference type="NCBI Taxonomy" id="1037528"/>
    <lineage>
        <taxon>Eukaryota</taxon>
        <taxon>Fungi</taxon>
        <taxon>Fungi incertae sedis</taxon>
        <taxon>Microsporidia</taxon>
        <taxon>Nosematidae</taxon>
        <taxon>Vairimorpha</taxon>
    </lineage>
</organism>
<reference evidence="2 3" key="1">
    <citation type="journal article" date="2013" name="BMC Genomics">
        <title>Genome sequencing and comparative genomics of honey bee microsporidia, Nosema apis reveal novel insights into host-parasite interactions.</title>
        <authorList>
            <person name="Chen Yp."/>
            <person name="Pettis J.S."/>
            <person name="Zhao Y."/>
            <person name="Liu X."/>
            <person name="Tallon L.J."/>
            <person name="Sadzewicz L.D."/>
            <person name="Li R."/>
            <person name="Zheng H."/>
            <person name="Huang S."/>
            <person name="Zhang X."/>
            <person name="Hamilton M.C."/>
            <person name="Pernal S.F."/>
            <person name="Melathopoulos A.P."/>
            <person name="Yan X."/>
            <person name="Evans J.D."/>
        </authorList>
    </citation>
    <scope>NUCLEOTIDE SEQUENCE [LARGE SCALE GENOMIC DNA]</scope>
    <source>
        <strain evidence="2 3">BRL 01</strain>
    </source>
</reference>